<protein>
    <submittedName>
        <fullName evidence="9">Cation acetate symporter</fullName>
    </submittedName>
</protein>
<feature type="transmembrane region" description="Helical" evidence="8">
    <location>
        <begin position="504"/>
        <end position="530"/>
    </location>
</feature>
<dbReference type="Pfam" id="PF00474">
    <property type="entry name" value="SSF"/>
    <property type="match status" value="2"/>
</dbReference>
<comment type="caution">
    <text evidence="9">The sequence shown here is derived from an EMBL/GenBank/DDBJ whole genome shotgun (WGS) entry which is preliminary data.</text>
</comment>
<keyword evidence="5 8" id="KW-1133">Transmembrane helix</keyword>
<dbReference type="RefSeq" id="WP_114402118.1">
    <property type="nucleotide sequence ID" value="NZ_QPGB01000002.1"/>
</dbReference>
<feature type="transmembrane region" description="Helical" evidence="8">
    <location>
        <begin position="179"/>
        <end position="201"/>
    </location>
</feature>
<dbReference type="PROSITE" id="PS50283">
    <property type="entry name" value="NA_SOLUT_SYMP_3"/>
    <property type="match status" value="1"/>
</dbReference>
<organism evidence="9 10">
    <name type="scientific">Parvibium lacunae</name>
    <dbReference type="NCBI Taxonomy" id="1888893"/>
    <lineage>
        <taxon>Bacteria</taxon>
        <taxon>Pseudomonadati</taxon>
        <taxon>Pseudomonadota</taxon>
        <taxon>Betaproteobacteria</taxon>
        <taxon>Burkholderiales</taxon>
        <taxon>Alcaligenaceae</taxon>
        <taxon>Parvibium</taxon>
    </lineage>
</organism>
<feature type="transmembrane region" description="Helical" evidence="8">
    <location>
        <begin position="576"/>
        <end position="601"/>
    </location>
</feature>
<keyword evidence="6 8" id="KW-0472">Membrane</keyword>
<feature type="transmembrane region" description="Helical" evidence="8">
    <location>
        <begin position="551"/>
        <end position="570"/>
    </location>
</feature>
<dbReference type="InterPro" id="IPR038377">
    <property type="entry name" value="Na/Glc_symporter_sf"/>
</dbReference>
<evidence type="ECO:0000256" key="7">
    <source>
        <dbReference type="RuleBase" id="RU362091"/>
    </source>
</evidence>
<dbReference type="PANTHER" id="PTHR48086:SF5">
    <property type="entry name" value="NA(+):SOLUTE SYMPORTER (SSF FAMILY)"/>
    <property type="match status" value="1"/>
</dbReference>
<gene>
    <name evidence="9" type="ORF">DU000_04090</name>
</gene>
<comment type="subcellular location">
    <subcellularLocation>
        <location evidence="1">Membrane</location>
        <topology evidence="1">Multi-pass membrane protein</topology>
    </subcellularLocation>
</comment>
<dbReference type="GO" id="GO:0005886">
    <property type="term" value="C:plasma membrane"/>
    <property type="evidence" value="ECO:0007669"/>
    <property type="project" value="TreeGrafter"/>
</dbReference>
<name>A0A368L363_9BURK</name>
<feature type="transmembrane region" description="Helical" evidence="8">
    <location>
        <begin position="608"/>
        <end position="628"/>
    </location>
</feature>
<evidence type="ECO:0000256" key="1">
    <source>
        <dbReference type="ARBA" id="ARBA00004141"/>
    </source>
</evidence>
<dbReference type="NCBIfam" id="TIGR03648">
    <property type="entry name" value="Na_symport_lg"/>
    <property type="match status" value="1"/>
</dbReference>
<evidence type="ECO:0000256" key="2">
    <source>
        <dbReference type="ARBA" id="ARBA00006434"/>
    </source>
</evidence>
<reference evidence="9 10" key="1">
    <citation type="journal article" date="2018" name="Int. J. Syst. Evol. Microbiol.">
        <title>Parvibium lacunae gen. nov., sp. nov., a new member of the family Alcaligenaceae isolated from a freshwater pond.</title>
        <authorList>
            <person name="Chen W.M."/>
            <person name="Xie P.B."/>
            <person name="Hsu M.Y."/>
            <person name="Sheu S.Y."/>
        </authorList>
    </citation>
    <scope>NUCLEOTIDE SEQUENCE [LARGE SCALE GENOMIC DNA]</scope>
    <source>
        <strain evidence="9 10">KMB9</strain>
    </source>
</reference>
<dbReference type="InterPro" id="IPR019899">
    <property type="entry name" value="Na/solute_symporter_VC_2705"/>
</dbReference>
<evidence type="ECO:0000313" key="10">
    <source>
        <dbReference type="Proteomes" id="UP000252357"/>
    </source>
</evidence>
<comment type="similarity">
    <text evidence="2 7">Belongs to the sodium:solute symporter (SSF) (TC 2.A.21) family.</text>
</comment>
<dbReference type="AlphaFoldDB" id="A0A368L363"/>
<dbReference type="Gene3D" id="1.20.1730.10">
    <property type="entry name" value="Sodium/glucose cotransporter"/>
    <property type="match status" value="2"/>
</dbReference>
<keyword evidence="10" id="KW-1185">Reference proteome</keyword>
<dbReference type="GO" id="GO:0022857">
    <property type="term" value="F:transmembrane transporter activity"/>
    <property type="evidence" value="ECO:0007669"/>
    <property type="project" value="InterPro"/>
</dbReference>
<feature type="transmembrane region" description="Helical" evidence="8">
    <location>
        <begin position="382"/>
        <end position="404"/>
    </location>
</feature>
<feature type="transmembrane region" description="Helical" evidence="8">
    <location>
        <begin position="213"/>
        <end position="231"/>
    </location>
</feature>
<dbReference type="OrthoDB" id="9764416at2"/>
<accession>A0A368L363</accession>
<keyword evidence="4 8" id="KW-0812">Transmembrane</keyword>
<evidence type="ECO:0000256" key="3">
    <source>
        <dbReference type="ARBA" id="ARBA00022448"/>
    </source>
</evidence>
<dbReference type="InterPro" id="IPR001734">
    <property type="entry name" value="Na/solute_symporter"/>
</dbReference>
<feature type="transmembrane region" description="Helical" evidence="8">
    <location>
        <begin position="39"/>
        <end position="58"/>
    </location>
</feature>
<feature type="transmembrane region" description="Helical" evidence="8">
    <location>
        <begin position="648"/>
        <end position="669"/>
    </location>
</feature>
<keyword evidence="3" id="KW-0813">Transport</keyword>
<proteinExistence type="inferred from homology"/>
<feature type="transmembrane region" description="Helical" evidence="8">
    <location>
        <begin position="416"/>
        <end position="441"/>
    </location>
</feature>
<dbReference type="EMBL" id="QPGB01000002">
    <property type="protein sequence ID" value="RCS58031.1"/>
    <property type="molecule type" value="Genomic_DNA"/>
</dbReference>
<evidence type="ECO:0000256" key="8">
    <source>
        <dbReference type="SAM" id="Phobius"/>
    </source>
</evidence>
<feature type="transmembrane region" description="Helical" evidence="8">
    <location>
        <begin position="79"/>
        <end position="101"/>
    </location>
</feature>
<sequence>MRHPPAALVRNYLLLVLGLLIFLASTAWLENQGISAAWLGYLFLFATIALYAIIGLFCRTSQIDEYYVAGRRIPAVFNGMATAADWISAASFIGLVGTLYVTGYDGLAYVLGWTGGYVLVALLIAPYLRELGGFTVPEFLGRRFASRTVRFAAVLAVLLCSFIYLVAQIQGIGLITQRFVGVEFTVGVFLGLAGVLVCSFLGGMRAITWTQVAQYLILLIAFVLPTAWVAWQQTASLSPLTVLQRSLATIATQESRLRDDPAEQQVQQALRKQAANYQAKIDQLPVSYNLEKQALEMQIMHLRQDHASLREIKAAEKQLSQFPVSPEEANRRWQEARDQYLKRAEPPGDYAQPYTHSSNLAQASTQHYVSAEAARQQNRLNFIALLFCLMLGTASMPHILTRYLTTPTVASARQSVAWTLFFILLLYLATPILAALVKAAVMTDLVGSSLKALPTWLTSLKKLDVNFAHFTDWNHDGILQYAELSLHPDIVMLALPSMFGLPSVIAGLIAAGALAAALSTADGLLLTLANTMSHDVYFARLHPQASTQRRVTIAKITLLVVALLAAYVTSLKPGNILSVVGAAFSLAASSLFPALIMAVFFPHYSPRSIFWGMLTGTALCLFYMFAHYPLSANLLGWQMGKWAGIEPVAAAVFGVPAGFITIACVEVFYRFKRSFKPKKASSRTAK</sequence>
<dbReference type="InterPro" id="IPR050277">
    <property type="entry name" value="Sodium:Solute_Symporter"/>
</dbReference>
<evidence type="ECO:0000313" key="9">
    <source>
        <dbReference type="EMBL" id="RCS58031.1"/>
    </source>
</evidence>
<dbReference type="Proteomes" id="UP000252357">
    <property type="component" value="Unassembled WGS sequence"/>
</dbReference>
<feature type="transmembrane region" description="Helical" evidence="8">
    <location>
        <begin position="149"/>
        <end position="167"/>
    </location>
</feature>
<dbReference type="PANTHER" id="PTHR48086">
    <property type="entry name" value="SODIUM/PROLINE SYMPORTER-RELATED"/>
    <property type="match status" value="1"/>
</dbReference>
<dbReference type="CDD" id="cd11480">
    <property type="entry name" value="SLC5sbd_u4"/>
    <property type="match status" value="1"/>
</dbReference>
<evidence type="ECO:0000256" key="6">
    <source>
        <dbReference type="ARBA" id="ARBA00023136"/>
    </source>
</evidence>
<feature type="transmembrane region" description="Helical" evidence="8">
    <location>
        <begin position="107"/>
        <end position="128"/>
    </location>
</feature>
<evidence type="ECO:0000256" key="5">
    <source>
        <dbReference type="ARBA" id="ARBA00022989"/>
    </source>
</evidence>
<evidence type="ECO:0000256" key="4">
    <source>
        <dbReference type="ARBA" id="ARBA00022692"/>
    </source>
</evidence>